<evidence type="ECO:0000313" key="1">
    <source>
        <dbReference type="EMBL" id="SVD26986.1"/>
    </source>
</evidence>
<sequence length="55" mass="6394">IVYCHRCQIHIFTWASVCSGVAIISSRSYNFRQKMKHLTGLQPAQQACYIRYVCI</sequence>
<protein>
    <submittedName>
        <fullName evidence="1">Uncharacterized protein</fullName>
    </submittedName>
</protein>
<dbReference type="EMBL" id="UINC01140061">
    <property type="protein sequence ID" value="SVD26986.1"/>
    <property type="molecule type" value="Genomic_DNA"/>
</dbReference>
<name>A0A382TY40_9ZZZZ</name>
<gene>
    <name evidence="1" type="ORF">METZ01_LOCUS379840</name>
</gene>
<dbReference type="AlphaFoldDB" id="A0A382TY40"/>
<accession>A0A382TY40</accession>
<organism evidence="1">
    <name type="scientific">marine metagenome</name>
    <dbReference type="NCBI Taxonomy" id="408172"/>
    <lineage>
        <taxon>unclassified sequences</taxon>
        <taxon>metagenomes</taxon>
        <taxon>ecological metagenomes</taxon>
    </lineage>
</organism>
<reference evidence="1" key="1">
    <citation type="submission" date="2018-05" db="EMBL/GenBank/DDBJ databases">
        <authorList>
            <person name="Lanie J.A."/>
            <person name="Ng W.-L."/>
            <person name="Kazmierczak K.M."/>
            <person name="Andrzejewski T.M."/>
            <person name="Davidsen T.M."/>
            <person name="Wayne K.J."/>
            <person name="Tettelin H."/>
            <person name="Glass J.I."/>
            <person name="Rusch D."/>
            <person name="Podicherti R."/>
            <person name="Tsui H.-C.T."/>
            <person name="Winkler M.E."/>
        </authorList>
    </citation>
    <scope>NUCLEOTIDE SEQUENCE</scope>
</reference>
<feature type="non-terminal residue" evidence="1">
    <location>
        <position position="55"/>
    </location>
</feature>
<feature type="non-terminal residue" evidence="1">
    <location>
        <position position="1"/>
    </location>
</feature>
<proteinExistence type="predicted"/>